<evidence type="ECO:0000313" key="3">
    <source>
        <dbReference type="Proteomes" id="UP001376459"/>
    </source>
</evidence>
<dbReference type="Proteomes" id="UP001376459">
    <property type="component" value="Unassembled WGS sequence"/>
</dbReference>
<dbReference type="InterPro" id="IPR045592">
    <property type="entry name" value="DUF6461"/>
</dbReference>
<accession>A0ABU8UVZ6</accession>
<keyword evidence="3" id="KW-1185">Reference proteome</keyword>
<gene>
    <name evidence="2" type="ORF">WKI71_43470</name>
</gene>
<evidence type="ECO:0000313" key="2">
    <source>
        <dbReference type="EMBL" id="MEJ8672728.1"/>
    </source>
</evidence>
<proteinExistence type="predicted"/>
<organism evidence="2 3">
    <name type="scientific">Streptomyces machairae</name>
    <dbReference type="NCBI Taxonomy" id="3134109"/>
    <lineage>
        <taxon>Bacteria</taxon>
        <taxon>Bacillati</taxon>
        <taxon>Actinomycetota</taxon>
        <taxon>Actinomycetes</taxon>
        <taxon>Kitasatosporales</taxon>
        <taxon>Streptomycetaceae</taxon>
        <taxon>Streptomyces</taxon>
    </lineage>
</organism>
<sequence>MALVGSTLEAGDDRAHRSDGHARRRVERAPGSQAARRDAGGAGRSGGRATGDGSARGDRTRCGGRWRERVDPAVGRSLDHGWSMVLEIDGSSGFLGHEWEVLEQLSEQGVSCAAMYLPAEQEVSYSTGGECWARFDPLVSDLDGENTDAAAEALQRAGFDLTEMGENDAEELRVLSAAQRTAVAVRALTGVEWHEGLFTDPWTGGLAPAELA</sequence>
<feature type="region of interest" description="Disordered" evidence="1">
    <location>
        <begin position="1"/>
        <end position="66"/>
    </location>
</feature>
<feature type="compositionally biased region" description="Gly residues" evidence="1">
    <location>
        <begin position="40"/>
        <end position="50"/>
    </location>
</feature>
<protein>
    <submittedName>
        <fullName evidence="2">DUF6461 domain-containing protein</fullName>
    </submittedName>
</protein>
<evidence type="ECO:0000256" key="1">
    <source>
        <dbReference type="SAM" id="MobiDB-lite"/>
    </source>
</evidence>
<feature type="compositionally biased region" description="Basic and acidic residues" evidence="1">
    <location>
        <begin position="11"/>
        <end position="21"/>
    </location>
</feature>
<dbReference type="EMBL" id="JBBKAK010000001">
    <property type="protein sequence ID" value="MEJ8672728.1"/>
    <property type="molecule type" value="Genomic_DNA"/>
</dbReference>
<reference evidence="2 3" key="1">
    <citation type="submission" date="2024-03" db="EMBL/GenBank/DDBJ databases">
        <title>Novel Streptomyces species of biotechnological and ecological value are a feature of Machair soil.</title>
        <authorList>
            <person name="Prole J.R."/>
            <person name="Goodfellow M."/>
            <person name="Allenby N."/>
            <person name="Ward A.C."/>
        </authorList>
    </citation>
    <scope>NUCLEOTIDE SEQUENCE [LARGE SCALE GENOMIC DNA]</scope>
    <source>
        <strain evidence="2 3">MS1.AVA.1</strain>
    </source>
</reference>
<feature type="compositionally biased region" description="Basic and acidic residues" evidence="1">
    <location>
        <begin position="55"/>
        <end position="66"/>
    </location>
</feature>
<name>A0ABU8UVZ6_9ACTN</name>
<dbReference type="Pfam" id="PF20062">
    <property type="entry name" value="DUF6461"/>
    <property type="match status" value="1"/>
</dbReference>
<comment type="caution">
    <text evidence="2">The sequence shown here is derived from an EMBL/GenBank/DDBJ whole genome shotgun (WGS) entry which is preliminary data.</text>
</comment>